<evidence type="ECO:0000313" key="2">
    <source>
        <dbReference type="Proteomes" id="UP000251889"/>
    </source>
</evidence>
<accession>A0A364Y0R1</accession>
<dbReference type="RefSeq" id="WP_112747621.1">
    <property type="nucleotide sequence ID" value="NZ_QMFY01000007.1"/>
</dbReference>
<dbReference type="AlphaFoldDB" id="A0A364Y0R1"/>
<protein>
    <submittedName>
        <fullName evidence="1">Uncharacterized protein</fullName>
    </submittedName>
</protein>
<dbReference type="Proteomes" id="UP000251889">
    <property type="component" value="Unassembled WGS sequence"/>
</dbReference>
<sequence length="127" mass="14322">MIKSKYIADILDLLLDGDELGQQARAQIAFLTEKNFDYTGVGLFVKFDHAEEIENHRLVTDKTAINGLEIKSTSLEIAAEAIVHLVDGLVDHLEIWSYSGEYPTTELADYKLRQAWLNGQGREIEVN</sequence>
<organism evidence="1 2">
    <name type="scientific">Pseudochryseolinea flava</name>
    <dbReference type="NCBI Taxonomy" id="2059302"/>
    <lineage>
        <taxon>Bacteria</taxon>
        <taxon>Pseudomonadati</taxon>
        <taxon>Bacteroidota</taxon>
        <taxon>Cytophagia</taxon>
        <taxon>Cytophagales</taxon>
        <taxon>Fulvivirgaceae</taxon>
        <taxon>Pseudochryseolinea</taxon>
    </lineage>
</organism>
<dbReference type="EMBL" id="QMFY01000007">
    <property type="protein sequence ID" value="RAW00279.1"/>
    <property type="molecule type" value="Genomic_DNA"/>
</dbReference>
<keyword evidence="2" id="KW-1185">Reference proteome</keyword>
<gene>
    <name evidence="1" type="ORF">DQQ10_14570</name>
</gene>
<dbReference type="OrthoDB" id="982425at2"/>
<comment type="caution">
    <text evidence="1">The sequence shown here is derived from an EMBL/GenBank/DDBJ whole genome shotgun (WGS) entry which is preliminary data.</text>
</comment>
<reference evidence="1 2" key="1">
    <citation type="submission" date="2018-06" db="EMBL/GenBank/DDBJ databases">
        <title>Chryseolinea flavus sp. nov., a member of the phylum Bacteroidetes isolated from soil.</title>
        <authorList>
            <person name="Li Y."/>
            <person name="Wang J."/>
        </authorList>
    </citation>
    <scope>NUCLEOTIDE SEQUENCE [LARGE SCALE GENOMIC DNA]</scope>
    <source>
        <strain evidence="1 2">SDU1-6</strain>
    </source>
</reference>
<evidence type="ECO:0000313" key="1">
    <source>
        <dbReference type="EMBL" id="RAW00279.1"/>
    </source>
</evidence>
<proteinExistence type="predicted"/>
<name>A0A364Y0R1_9BACT</name>